<evidence type="ECO:0000256" key="1">
    <source>
        <dbReference type="SAM" id="SignalP"/>
    </source>
</evidence>
<feature type="signal peptide" evidence="1">
    <location>
        <begin position="1"/>
        <end position="23"/>
    </location>
</feature>
<evidence type="ECO:0000313" key="3">
    <source>
        <dbReference type="Proteomes" id="UP000195455"/>
    </source>
</evidence>
<gene>
    <name evidence="2" type="ORF">B5G26_13685</name>
</gene>
<accession>A0A1Y3TXX2</accession>
<proteinExistence type="predicted"/>
<dbReference type="Proteomes" id="UP000195455">
    <property type="component" value="Unassembled WGS sequence"/>
</dbReference>
<comment type="caution">
    <text evidence="2">The sequence shown here is derived from an EMBL/GenBank/DDBJ whole genome shotgun (WGS) entry which is preliminary data.</text>
</comment>
<keyword evidence="1" id="KW-0732">Signal</keyword>
<dbReference type="AlphaFoldDB" id="A0A1Y3TXX2"/>
<dbReference type="EMBL" id="NFHM01000028">
    <property type="protein sequence ID" value="OUN40835.1"/>
    <property type="molecule type" value="Genomic_DNA"/>
</dbReference>
<feature type="chain" id="PRO_5039399884" evidence="1">
    <location>
        <begin position="24"/>
        <end position="375"/>
    </location>
</feature>
<reference evidence="3" key="1">
    <citation type="submission" date="2017-04" db="EMBL/GenBank/DDBJ databases">
        <title>Function of individual gut microbiota members based on whole genome sequencing of pure cultures obtained from chicken caecum.</title>
        <authorList>
            <person name="Medvecky M."/>
            <person name="Cejkova D."/>
            <person name="Polansky O."/>
            <person name="Karasova D."/>
            <person name="Kubasova T."/>
            <person name="Cizek A."/>
            <person name="Rychlik I."/>
        </authorList>
    </citation>
    <scope>NUCLEOTIDE SEQUENCE [LARGE SCALE GENOMIC DNA]</scope>
    <source>
        <strain evidence="3">An75</strain>
    </source>
</reference>
<protein>
    <submittedName>
        <fullName evidence="2">Uncharacterized protein</fullName>
    </submittedName>
</protein>
<sequence length="375" mass="41849">MNKWISGLLMATLILCPVTGCTALGASEEAVNQNQQVKSAVNNKSTAQVPLTSRAGAAQNTADPLNFANENALREVLVGQWVYCPPASSEPALWISFTKDGKVHERIKNPNGSYQERNGSYQLQRWEMRPEVVPNLLQIQFPVAGRYVTTSDFLIERKTLCDGKIVLELMQMNNGDSTFSTNFSDTCPVLERATIWQPQGTVKKGETFYGAVWKMNPTTKTVWVDDVTEDGLNIGRYESLPYQVAPQLDLNALPPQLLVNGGIWTIQTDSMGRITAMEPYIYGEYDDGYDMEMTEEEAATILSGFTEVQFYLNQGMSMFFDGDIEVISGETCIVIALGTNHRDYFVRELYYAVSPYGTVYSYDVITDTWNLLGLG</sequence>
<name>A0A1Y3TXX2_9FIRM</name>
<dbReference type="RefSeq" id="WP_087990052.1">
    <property type="nucleotide sequence ID" value="NZ_NFHM01000028.1"/>
</dbReference>
<organism evidence="2 3">
    <name type="scientific">Anaerotignum lactatifermentans</name>
    <dbReference type="NCBI Taxonomy" id="160404"/>
    <lineage>
        <taxon>Bacteria</taxon>
        <taxon>Bacillati</taxon>
        <taxon>Bacillota</taxon>
        <taxon>Clostridia</taxon>
        <taxon>Lachnospirales</taxon>
        <taxon>Anaerotignaceae</taxon>
        <taxon>Anaerotignum</taxon>
    </lineage>
</organism>
<evidence type="ECO:0000313" key="2">
    <source>
        <dbReference type="EMBL" id="OUN40835.1"/>
    </source>
</evidence>